<dbReference type="InterPro" id="IPR009091">
    <property type="entry name" value="RCC1/BLIP-II"/>
</dbReference>
<dbReference type="PANTHER" id="PTHR45982">
    <property type="entry name" value="REGULATOR OF CHROMOSOME CONDENSATION"/>
    <property type="match status" value="1"/>
</dbReference>
<dbReference type="GO" id="GO:0005737">
    <property type="term" value="C:cytoplasm"/>
    <property type="evidence" value="ECO:0007669"/>
    <property type="project" value="TreeGrafter"/>
</dbReference>
<dbReference type="KEGG" id="msd:MYSTI_00339"/>
<dbReference type="OrthoDB" id="9758365at2"/>
<dbReference type="STRING" id="1278073.MYSTI_00339"/>
<protein>
    <submittedName>
        <fullName evidence="4">RCC1 repeat-containing protein</fullName>
    </submittedName>
</protein>
<feature type="domain" description="RCC1-like" evidence="3">
    <location>
        <begin position="93"/>
        <end position="407"/>
    </location>
</feature>
<keyword evidence="5" id="KW-1185">Reference proteome</keyword>
<sequence>MKNHIGALLVCTALTGACLDPIQSTPTPPPESDCQADVPPSCPPPEQRGLARKVTVGRQHACALLETGGVRCWGGTGLAGDGTRALRATAVDVRGLSQGVLAISAGGEHTCALLEGGQVRCWGSNNRFQLCIPDATTPALEPKPVIDLSTDVVALAVGGEHSCTLHATGAVMCWGNNDDIQLGLPGIDIPSNLPPKPLAVKGLPANISAITAGDRHTCVATSDGKAWCWGDNRYGALGDGKSGLDVRSGPVQVQGLSGPVRALTAGASHTCARVGEGTIECWGLNASGELGDDTALNRSVPVRPVGLPSDIQQVRAGGGSTCALSPDGRTRCWGANGEGQVGDGTQLHRPAPVSVSDLGGEVVDVDTGASNTCAVLKDGRVQCWGGNATGQLGDGSQTDRKTPVVVQGLGAP</sequence>
<dbReference type="RefSeq" id="WP_015345960.1">
    <property type="nucleotide sequence ID" value="NC_020126.1"/>
</dbReference>
<keyword evidence="1" id="KW-0344">Guanine-nucleotide releasing factor</keyword>
<dbReference type="PANTHER" id="PTHR45982:SF1">
    <property type="entry name" value="REGULATOR OF CHROMOSOME CONDENSATION"/>
    <property type="match status" value="1"/>
</dbReference>
<dbReference type="Pfam" id="PF13540">
    <property type="entry name" value="RCC1_2"/>
    <property type="match status" value="1"/>
</dbReference>
<dbReference type="InterPro" id="IPR058923">
    <property type="entry name" value="RCC1-like_dom"/>
</dbReference>
<dbReference type="SUPFAM" id="SSF50985">
    <property type="entry name" value="RCC1/BLIP-II"/>
    <property type="match status" value="1"/>
</dbReference>
<dbReference type="EMBL" id="CP004025">
    <property type="protein sequence ID" value="AGC41697.1"/>
    <property type="molecule type" value="Genomic_DNA"/>
</dbReference>
<dbReference type="PRINTS" id="PR00633">
    <property type="entry name" value="RCCNDNSATION"/>
</dbReference>
<dbReference type="HOGENOM" id="CLU_005210_8_0_7"/>
<evidence type="ECO:0000313" key="5">
    <source>
        <dbReference type="Proteomes" id="UP000011131"/>
    </source>
</evidence>
<dbReference type="AlphaFoldDB" id="L7U276"/>
<evidence type="ECO:0000313" key="4">
    <source>
        <dbReference type="EMBL" id="AGC41697.1"/>
    </source>
</evidence>
<keyword evidence="2" id="KW-0677">Repeat</keyword>
<accession>L7U276</accession>
<dbReference type="eggNOG" id="COG5184">
    <property type="taxonomic scope" value="Bacteria"/>
</dbReference>
<dbReference type="PATRIC" id="fig|1278073.3.peg.356"/>
<dbReference type="Proteomes" id="UP000011131">
    <property type="component" value="Chromosome"/>
</dbReference>
<reference evidence="4 5" key="1">
    <citation type="journal article" date="2013" name="Genome Announc.">
        <title>Complete genome sequence of Myxococcus stipitatus strain DSM 14675, a fruiting myxobacterium.</title>
        <authorList>
            <person name="Huntley S."/>
            <person name="Kneip S."/>
            <person name="Treuner-Lange A."/>
            <person name="Sogaard-Andersen L."/>
        </authorList>
    </citation>
    <scope>NUCLEOTIDE SEQUENCE [LARGE SCALE GENOMIC DNA]</scope>
    <source>
        <strain evidence="5">DSM 14675 / JCM 12634 / Mx s8</strain>
    </source>
</reference>
<organism evidence="4 5">
    <name type="scientific">Myxococcus stipitatus (strain DSM 14675 / JCM 12634 / Mx s8)</name>
    <dbReference type="NCBI Taxonomy" id="1278073"/>
    <lineage>
        <taxon>Bacteria</taxon>
        <taxon>Pseudomonadati</taxon>
        <taxon>Myxococcota</taxon>
        <taxon>Myxococcia</taxon>
        <taxon>Myxococcales</taxon>
        <taxon>Cystobacterineae</taxon>
        <taxon>Myxococcaceae</taxon>
        <taxon>Myxococcus</taxon>
    </lineage>
</organism>
<dbReference type="Gene3D" id="2.130.10.30">
    <property type="entry name" value="Regulator of chromosome condensation 1/beta-lactamase-inhibitor protein II"/>
    <property type="match status" value="2"/>
</dbReference>
<evidence type="ECO:0000256" key="1">
    <source>
        <dbReference type="ARBA" id="ARBA00022658"/>
    </source>
</evidence>
<dbReference type="InterPro" id="IPR000408">
    <property type="entry name" value="Reg_chr_condens"/>
</dbReference>
<name>L7U276_MYXSD</name>
<dbReference type="PROSITE" id="PS51257">
    <property type="entry name" value="PROKAR_LIPOPROTEIN"/>
    <property type="match status" value="1"/>
</dbReference>
<gene>
    <name evidence="4" type="ordered locus">MYSTI_00339</name>
</gene>
<evidence type="ECO:0000256" key="2">
    <source>
        <dbReference type="ARBA" id="ARBA00022737"/>
    </source>
</evidence>
<dbReference type="InterPro" id="IPR051553">
    <property type="entry name" value="Ran_GTPase-activating"/>
</dbReference>
<evidence type="ECO:0000259" key="3">
    <source>
        <dbReference type="Pfam" id="PF25390"/>
    </source>
</evidence>
<dbReference type="PROSITE" id="PS50012">
    <property type="entry name" value="RCC1_3"/>
    <property type="match status" value="6"/>
</dbReference>
<proteinExistence type="predicted"/>
<dbReference type="GO" id="GO:0005085">
    <property type="term" value="F:guanyl-nucleotide exchange factor activity"/>
    <property type="evidence" value="ECO:0007669"/>
    <property type="project" value="TreeGrafter"/>
</dbReference>
<dbReference type="Pfam" id="PF25390">
    <property type="entry name" value="WD40_RLD"/>
    <property type="match status" value="1"/>
</dbReference>